<dbReference type="AlphaFoldDB" id="A0A8J5L952"/>
<comment type="caution">
    <text evidence="3">The sequence shown here is derived from an EMBL/GenBank/DDBJ whole genome shotgun (WGS) entry which is preliminary data.</text>
</comment>
<dbReference type="EMBL" id="JACMSC010000006">
    <property type="protein sequence ID" value="KAG6518776.1"/>
    <property type="molecule type" value="Genomic_DNA"/>
</dbReference>
<evidence type="ECO:0000313" key="3">
    <source>
        <dbReference type="EMBL" id="KAG6518776.1"/>
    </source>
</evidence>
<gene>
    <name evidence="3" type="ORF">ZIOFF_022257</name>
</gene>
<dbReference type="Proteomes" id="UP000734854">
    <property type="component" value="Unassembled WGS sequence"/>
</dbReference>
<evidence type="ECO:0000313" key="4">
    <source>
        <dbReference type="Proteomes" id="UP000734854"/>
    </source>
</evidence>
<evidence type="ECO:0000256" key="2">
    <source>
        <dbReference type="SAM" id="Phobius"/>
    </source>
</evidence>
<sequence>MTATTTRKPWKTVVFTNFLLVSTLNLMKYKEGLLGDFLSHPLVKYLPKSEEKKDEGVSCSEKGVPVSQLKILLYLLTLQITSAGLMISLGFGAISATSLAIHETCWKIHGKPANWKNSKQGEKNRGIPTANEADTGSNPKALHMSKALSCLNSSPWIIDSGATDHMSSCSHPFDTYSPCSGNEKIRIVDELADLERRLAKEFQIKDLGALKHFLGMEFARSKEDVPLVSIMEIGEIKSPSATTKPLIILSAAIAATTTIPTTLSQRSSESSGNDKAKFSKPVKAYLCNFLDKYDNPPELGSAIKYLSYESSNPLEGRSPLFSLPVRKKLFSLHTTLEATKYAQALESYKQRYPTRDEADRFEDKGRVCNVMLIGRSTRILKVQ</sequence>
<feature type="transmembrane region" description="Helical" evidence="2">
    <location>
        <begin position="71"/>
        <end position="94"/>
    </location>
</feature>
<evidence type="ECO:0000256" key="1">
    <source>
        <dbReference type="SAM" id="MobiDB-lite"/>
    </source>
</evidence>
<feature type="region of interest" description="Disordered" evidence="1">
    <location>
        <begin position="116"/>
        <end position="138"/>
    </location>
</feature>
<reference evidence="3 4" key="1">
    <citation type="submission" date="2020-08" db="EMBL/GenBank/DDBJ databases">
        <title>Plant Genome Project.</title>
        <authorList>
            <person name="Zhang R.-G."/>
        </authorList>
    </citation>
    <scope>NUCLEOTIDE SEQUENCE [LARGE SCALE GENOMIC DNA]</scope>
    <source>
        <tissue evidence="3">Rhizome</tissue>
    </source>
</reference>
<organism evidence="3 4">
    <name type="scientific">Zingiber officinale</name>
    <name type="common">Ginger</name>
    <name type="synonym">Amomum zingiber</name>
    <dbReference type="NCBI Taxonomy" id="94328"/>
    <lineage>
        <taxon>Eukaryota</taxon>
        <taxon>Viridiplantae</taxon>
        <taxon>Streptophyta</taxon>
        <taxon>Embryophyta</taxon>
        <taxon>Tracheophyta</taxon>
        <taxon>Spermatophyta</taxon>
        <taxon>Magnoliopsida</taxon>
        <taxon>Liliopsida</taxon>
        <taxon>Zingiberales</taxon>
        <taxon>Zingiberaceae</taxon>
        <taxon>Zingiber</taxon>
    </lineage>
</organism>
<proteinExistence type="predicted"/>
<accession>A0A8J5L952</accession>
<name>A0A8J5L952_ZINOF</name>
<keyword evidence="2" id="KW-0812">Transmembrane</keyword>
<keyword evidence="2" id="KW-0472">Membrane</keyword>
<protein>
    <submittedName>
        <fullName evidence="3">Uncharacterized protein</fullName>
    </submittedName>
</protein>
<keyword evidence="2" id="KW-1133">Transmembrane helix</keyword>
<keyword evidence="4" id="KW-1185">Reference proteome</keyword>